<dbReference type="PhylomeDB" id="E9AS03"/>
<dbReference type="Proteomes" id="UP000007259">
    <property type="component" value="Chromosome 19"/>
</dbReference>
<feature type="compositionally biased region" description="Polar residues" evidence="2">
    <location>
        <begin position="106"/>
        <end position="122"/>
    </location>
</feature>
<dbReference type="KEGG" id="lmi:LMXM_19_0510"/>
<keyword evidence="1" id="KW-0175">Coiled coil</keyword>
<evidence type="ECO:0000256" key="2">
    <source>
        <dbReference type="SAM" id="MobiDB-lite"/>
    </source>
</evidence>
<proteinExistence type="predicted"/>
<feature type="compositionally biased region" description="Basic and acidic residues" evidence="2">
    <location>
        <begin position="214"/>
        <end position="248"/>
    </location>
</feature>
<keyword evidence="4" id="KW-1185">Reference proteome</keyword>
<feature type="region of interest" description="Disordered" evidence="2">
    <location>
        <begin position="1568"/>
        <end position="1588"/>
    </location>
</feature>
<sequence>MSRTNDVESLLLRFLDVENGLHKPTARHQISPPLANMTSFATPVEEAVALNDHRARRSCSVPKAPAPATACCEMTAPSSSHRDRRCPNTPSSSASSDTQEEAATTPRRSSSNQHAFTPTSLKDTFARLPVPGDSIPGASPSPPLSLSHPVVQFLTSVQLQGYADRLMCDLGIQSLPELVRRSATSKGVAALLGPSASLQQHNELLRGLRRWERDEARRAKAETAEERRRARKEDRTTKGVSKELDTNKCRSRAAKANVQSATTVSSEDGGDHESGRGSGTSGDRQSTPLFAALDRCVGTSASACVRLCDVCDCILQSPSSTTAFCTAEAAPRVPPSDSGNVVASSLGTPPVPALSPMCSSSCPSLTTTATQLMRQLSYRCSHGRLAAARRRRGGWTRSYCNSRGDQGESLDATSRTATKMAPYDVDAEELDAVTMSGASSRSGSNNRGVSHASGVSCHLETSVALAEMDVGSDADAAPSDEESLHRCGQRVSISSAAGVEPCEAEVGSSSKSEALLPPAALSSACYSCESHLSSILCSLTEAAEEQPVVPDLNGSDGADGEGPAGIRRAPVVSDTPWGSFGDALTGGGCATAESHHHIRNGLVTTSNISLSALSARAELQVLPPQEPAMALVRASGPPVAAEAGRATSADAHTTEVKYPVPDSDATCNASQHPPRLNPVALTHESATQPRHSGQRDSLLATTGAPVAARNAQQACALLERRLADARRRLNDALQEALQSYNAEVKAIRQATAAPLTDTAMTNTWVPLRAVLEPIPFSPRASSAYARSAAAAELGTPAELVFWVLGPESGIDSGETHWCASPAPTASVSAAGGALDPVCTDDRKVLEAMASPATSARTTTRSTAAPVAQSCRSVVAPSATVESEGLASAGGLDAPTAAELMESRSTRDKESEEDGDVSCESVGRLTAGTQRLSTHVNMDDAGKAAGIAAAASIDKVAAEGRGDRTAAFLWVSQDSSSRMRQSSYADAAAADSNRKEIVSTSDEWWAAYGIDALECTQNSAYSDAGGWAASPSTTAAHPHTTCNRGGAVSTSRVCTPSPAPVEVIELTSGTDDEDVDSRGGDDERDARSRPPDTSSYLHPQAVPSLPLPPSSPLRDDLGRGITVPLRTASTAPMPSWRSLVLDRRLHADAWPHMTNAELRQACFEFGLTAAPSTKGDTTSPFPAAAAGSPPTLARRGRSAPLPSSAAASLACARKSAVSHEFSPVRDLFGLPTLTTAVPHTCREPPHTAAKTGDGAPQLPDLPSSVCVFTQPENGSGGTRVGAAAAAAAAGEHVDIPQRHQRRAGLLERESLLEALRLLATRLRFRHTVAPFFLHRVARLSGLPYKRMRAADLLDEGAVLTHDDLKQTRLRYKAEEQAEVERCIVSALMAEAAEAMEQDAQRAASRWTTLPVFAAEGGNGTKIQVTPARSALASLPDGGVRCCYDQILLREPVNVCAAVAVVQRSFPHIAHTRVQQLLAANEVITEAVVTVSRRSPSPLPQLAITPQLEAGQAIAVPRPSGELMGDATPSMQQTDGGDIRLHRGRGAVHSPATTTPLPQEERQRANARRYFAQRGYMTRRQRGGWGRGRR</sequence>
<dbReference type="GeneID" id="13447809"/>
<feature type="compositionally biased region" description="Low complexity" evidence="2">
    <location>
        <begin position="849"/>
        <end position="865"/>
    </location>
</feature>
<feature type="compositionally biased region" description="Polar residues" evidence="2">
    <location>
        <begin position="88"/>
        <end position="97"/>
    </location>
</feature>
<evidence type="ECO:0000313" key="3">
    <source>
        <dbReference type="EMBL" id="CBZ25724.1"/>
    </source>
</evidence>
<feature type="region of interest" description="Disordered" evidence="2">
    <location>
        <begin position="849"/>
        <end position="868"/>
    </location>
</feature>
<dbReference type="RefSeq" id="XP_003874229.1">
    <property type="nucleotide sequence ID" value="XM_003874180.1"/>
</dbReference>
<name>E9AS03_LEIMU</name>
<feature type="region of interest" description="Disordered" evidence="2">
    <location>
        <begin position="60"/>
        <end position="142"/>
    </location>
</feature>
<protein>
    <submittedName>
        <fullName evidence="3">Uncharacterized protein</fullName>
    </submittedName>
</protein>
<feature type="compositionally biased region" description="Basic and acidic residues" evidence="2">
    <location>
        <begin position="900"/>
        <end position="909"/>
    </location>
</feature>
<dbReference type="OMA" id="CYDQILL"/>
<dbReference type="EMBL" id="FR799572">
    <property type="protein sequence ID" value="CBZ25724.1"/>
    <property type="molecule type" value="Genomic_DNA"/>
</dbReference>
<accession>E9AS03</accession>
<dbReference type="OrthoDB" id="267603at2759"/>
<feature type="compositionally biased region" description="Low complexity" evidence="2">
    <location>
        <begin position="1176"/>
        <end position="1198"/>
    </location>
</feature>
<feature type="region of interest" description="Disordered" evidence="2">
    <location>
        <begin position="214"/>
        <end position="286"/>
    </location>
</feature>
<feature type="coiled-coil region" evidence="1">
    <location>
        <begin position="708"/>
        <end position="750"/>
    </location>
</feature>
<feature type="region of interest" description="Disordered" evidence="2">
    <location>
        <begin position="1172"/>
        <end position="1198"/>
    </location>
</feature>
<feature type="compositionally biased region" description="Basic residues" evidence="2">
    <location>
        <begin position="1575"/>
        <end position="1588"/>
    </location>
</feature>
<evidence type="ECO:0000256" key="1">
    <source>
        <dbReference type="SAM" id="Coils"/>
    </source>
</evidence>
<gene>
    <name evidence="3" type="ORF">LMXM_19_0510</name>
</gene>
<reference evidence="3 4" key="1">
    <citation type="journal article" date="2011" name="Genome Res.">
        <title>Chromosome and gene copy number variation allow major structural change between species and strains of Leishmania.</title>
        <authorList>
            <person name="Rogers M.B."/>
            <person name="Hilley J.D."/>
            <person name="Dickens N.J."/>
            <person name="Wilkes J."/>
            <person name="Bates P.A."/>
            <person name="Depledge D.P."/>
            <person name="Harris D."/>
            <person name="Her Y."/>
            <person name="Herzyk P."/>
            <person name="Imamura H."/>
            <person name="Otto T.D."/>
            <person name="Sanders M."/>
            <person name="Seeger K."/>
            <person name="Dujardin J.C."/>
            <person name="Berriman M."/>
            <person name="Smith D.F."/>
            <person name="Hertz-Fowler C."/>
            <person name="Mottram J.C."/>
        </authorList>
    </citation>
    <scope>NUCLEOTIDE SEQUENCE [LARGE SCALE GENOMIC DNA]</scope>
    <source>
        <strain evidence="3 4">MHOM/GT/2001/U1103</strain>
    </source>
</reference>
<organism evidence="3 4">
    <name type="scientific">Leishmania mexicana (strain MHOM/GT/2001/U1103)</name>
    <dbReference type="NCBI Taxonomy" id="929439"/>
    <lineage>
        <taxon>Eukaryota</taxon>
        <taxon>Discoba</taxon>
        <taxon>Euglenozoa</taxon>
        <taxon>Kinetoplastea</taxon>
        <taxon>Metakinetoplastina</taxon>
        <taxon>Trypanosomatida</taxon>
        <taxon>Trypanosomatidae</taxon>
        <taxon>Leishmaniinae</taxon>
        <taxon>Leishmania</taxon>
    </lineage>
</organism>
<evidence type="ECO:0000313" key="4">
    <source>
        <dbReference type="Proteomes" id="UP000007259"/>
    </source>
</evidence>
<feature type="region of interest" description="Disordered" evidence="2">
    <location>
        <begin position="1023"/>
        <end position="1118"/>
    </location>
</feature>
<feature type="compositionally biased region" description="Polar residues" evidence="2">
    <location>
        <begin position="1029"/>
        <end position="1053"/>
    </location>
</feature>
<feature type="region of interest" description="Disordered" evidence="2">
    <location>
        <begin position="900"/>
        <end position="919"/>
    </location>
</feature>
<feature type="compositionally biased region" description="Basic and acidic residues" evidence="2">
    <location>
        <begin position="1075"/>
        <end position="1089"/>
    </location>
</feature>
<dbReference type="VEuPathDB" id="TriTrypDB:LmxM.19.0510"/>
<feature type="compositionally biased region" description="Polar residues" evidence="2">
    <location>
        <begin position="257"/>
        <end position="266"/>
    </location>
</feature>